<dbReference type="RefSeq" id="WP_014452601.1">
    <property type="nucleotide sequence ID" value="NC_017096.1"/>
</dbReference>
<dbReference type="EMBL" id="AP012051">
    <property type="protein sequence ID" value="BAL80191.1"/>
    <property type="molecule type" value="Genomic_DNA"/>
</dbReference>
<dbReference type="Pfam" id="PF13529">
    <property type="entry name" value="Peptidase_C39_2"/>
    <property type="match status" value="1"/>
</dbReference>
<keyword evidence="3" id="KW-1185">Reference proteome</keyword>
<protein>
    <recommendedName>
        <fullName evidence="1">Peptidase C39-like domain-containing protein</fullName>
    </recommendedName>
</protein>
<organism evidence="2 3">
    <name type="scientific">Caldisericum exile (strain DSM 21853 / NBRC 104410 / AZM16c01)</name>
    <dbReference type="NCBI Taxonomy" id="511051"/>
    <lineage>
        <taxon>Bacteria</taxon>
        <taxon>Pseudomonadati</taxon>
        <taxon>Caldisericota/Cryosericota group</taxon>
        <taxon>Caldisericota</taxon>
        <taxon>Caldisericia</taxon>
        <taxon>Caldisericales</taxon>
        <taxon>Caldisericaceae</taxon>
        <taxon>Caldisericum</taxon>
    </lineage>
</organism>
<name>A0A7U6GD79_CALEA</name>
<proteinExistence type="predicted"/>
<accession>A0A7U6GD79</accession>
<feature type="domain" description="Peptidase C39-like" evidence="1">
    <location>
        <begin position="19"/>
        <end position="152"/>
    </location>
</feature>
<dbReference type="KEGG" id="cex:CSE_00650"/>
<sequence length="215" mass="23773">MQRQGIKATASNYAYTNMTQYPQQGCTWCGVAASESVLSSWAKYSSQTDIANKEYGYMGLSVPSVSDCNASGVSESAIAYALNGYIFNQWSTSYWYKICHFYSMQDLINLLSADIGADTAGVVFCGYTEYLPAWNGHHAVHYTAVYGYNLDSSNLGNPTIFYTDSANGLYIYLGIKTSSDGLVNYSMLPAYNSCHLNYSSRDSYYQYAYPYPGVG</sequence>
<evidence type="ECO:0000313" key="2">
    <source>
        <dbReference type="EMBL" id="BAL80191.1"/>
    </source>
</evidence>
<evidence type="ECO:0000313" key="3">
    <source>
        <dbReference type="Proteomes" id="UP000004793"/>
    </source>
</evidence>
<evidence type="ECO:0000259" key="1">
    <source>
        <dbReference type="Pfam" id="PF13529"/>
    </source>
</evidence>
<reference evidence="2 3" key="1">
    <citation type="submission" date="2011-01" db="EMBL/GenBank/DDBJ databases">
        <title>Whole genome sequence of Caldisericum exile AZM16c01.</title>
        <authorList>
            <person name="Narita-Yamada S."/>
            <person name="Kawakoshi A."/>
            <person name="Nakamura S."/>
            <person name="Sasagawa M."/>
            <person name="Fukada J."/>
            <person name="Sekine M."/>
            <person name="Kato Y."/>
            <person name="Fukai R."/>
            <person name="Sasaki K."/>
            <person name="Hanamaki A."/>
            <person name="Narita H."/>
            <person name="Konno Y."/>
            <person name="Mori K."/>
            <person name="Yamazaki S."/>
            <person name="Suzuki K."/>
            <person name="Fujita N."/>
        </authorList>
    </citation>
    <scope>NUCLEOTIDE SEQUENCE [LARGE SCALE GENOMIC DNA]</scope>
    <source>
        <strain evidence="3">DSM 21853 / NBRC 104410 / AZM16c01</strain>
    </source>
</reference>
<dbReference type="Proteomes" id="UP000004793">
    <property type="component" value="Chromosome"/>
</dbReference>
<dbReference type="AlphaFoldDB" id="A0A7U6GD79"/>
<gene>
    <name evidence="2" type="ordered locus">CSE_00650</name>
</gene>
<dbReference type="InterPro" id="IPR039564">
    <property type="entry name" value="Peptidase_C39-like"/>
</dbReference>